<dbReference type="GO" id="GO:0046872">
    <property type="term" value="F:metal ion binding"/>
    <property type="evidence" value="ECO:0007669"/>
    <property type="project" value="UniProtKB-KW"/>
</dbReference>
<evidence type="ECO:0000313" key="2">
    <source>
        <dbReference type="EMBL" id="SDL34937.1"/>
    </source>
</evidence>
<keyword evidence="1" id="KW-0479">Metal-binding</keyword>
<dbReference type="EMBL" id="FNGY01000001">
    <property type="protein sequence ID" value="SDL34937.1"/>
    <property type="molecule type" value="Genomic_DNA"/>
</dbReference>
<name>A0A1G9JBD1_9SPHI</name>
<evidence type="ECO:0000256" key="1">
    <source>
        <dbReference type="PIRSR" id="PIRSR607822-1"/>
    </source>
</evidence>
<gene>
    <name evidence="2" type="ORF">SAMN05421820_101214</name>
</gene>
<dbReference type="SMART" id="SM01260">
    <property type="entry name" value="LANC_like"/>
    <property type="match status" value="1"/>
</dbReference>
<proteinExistence type="predicted"/>
<dbReference type="Pfam" id="PF05147">
    <property type="entry name" value="LANC_like"/>
    <property type="match status" value="1"/>
</dbReference>
<reference evidence="3" key="1">
    <citation type="submission" date="2016-10" db="EMBL/GenBank/DDBJ databases">
        <authorList>
            <person name="Varghese N."/>
            <person name="Submissions S."/>
        </authorList>
    </citation>
    <scope>NUCLEOTIDE SEQUENCE [LARGE SCALE GENOMIC DNA]</scope>
    <source>
        <strain evidence="3">DSM 19110</strain>
    </source>
</reference>
<keyword evidence="3" id="KW-1185">Reference proteome</keyword>
<keyword evidence="1" id="KW-0862">Zinc</keyword>
<feature type="binding site" evidence="1">
    <location>
        <position position="307"/>
    </location>
    <ligand>
        <name>Zn(2+)</name>
        <dbReference type="ChEBI" id="CHEBI:29105"/>
    </ligand>
</feature>
<dbReference type="SUPFAM" id="SSF158745">
    <property type="entry name" value="LanC-like"/>
    <property type="match status" value="1"/>
</dbReference>
<protein>
    <submittedName>
        <fullName evidence="2">Lanthionine synthetase C-like protein</fullName>
    </submittedName>
</protein>
<sequence length="385" mass="42595">MEYEMIKSFDDALLSDRIAESDVEDDSLLGGGMGYSLYHAVLAETRDDEQYPERAFQQIEKTFQRLSAGASSLDGIAMGTGLTGFAAVIAYFCEQGFLNESVKEELTGIEEIMFKGAMLQIEKGHTDFLFGASGPLSYFLDEKPNEQNTAYINKLIEAMIYHGGKNGTPGLLLPEPNRFFSHINLGIAHGLSGTGLVLAKAAADPRVAQQGPVREMLHHILGYQLQQRTTRGDAIFPIKVDKQSGKPEFSSNQSWSYGDLGVLLFIYTLSNLFDDAQIRNTADLLTEEIMANRFTHEMGTENPGLRHGFAGKIMLIGKLAAISGNQKYKTLYKNQYSLFQSMMNNYDLDLGGSSLNFEGLVGARLVAHSHLLSVEQLAWKKIFLM</sequence>
<dbReference type="GO" id="GO:0031179">
    <property type="term" value="P:peptide modification"/>
    <property type="evidence" value="ECO:0007669"/>
    <property type="project" value="InterPro"/>
</dbReference>
<dbReference type="PRINTS" id="PR01950">
    <property type="entry name" value="LANCSUPER"/>
</dbReference>
<dbReference type="RefSeq" id="WP_074604113.1">
    <property type="nucleotide sequence ID" value="NZ_FNGY01000001.1"/>
</dbReference>
<dbReference type="InterPro" id="IPR007822">
    <property type="entry name" value="LANC-like"/>
</dbReference>
<organism evidence="2 3">
    <name type="scientific">Pedobacter steynii</name>
    <dbReference type="NCBI Taxonomy" id="430522"/>
    <lineage>
        <taxon>Bacteria</taxon>
        <taxon>Pseudomonadati</taxon>
        <taxon>Bacteroidota</taxon>
        <taxon>Sphingobacteriia</taxon>
        <taxon>Sphingobacteriales</taxon>
        <taxon>Sphingobacteriaceae</taxon>
        <taxon>Pedobacter</taxon>
    </lineage>
</organism>
<accession>A0A1G9JBD1</accession>
<dbReference type="PRINTS" id="PR01955">
    <property type="entry name" value="LANCFRANKIA"/>
</dbReference>
<dbReference type="Gene3D" id="1.50.10.20">
    <property type="match status" value="1"/>
</dbReference>
<dbReference type="OrthoDB" id="6313827at2"/>
<evidence type="ECO:0000313" key="3">
    <source>
        <dbReference type="Proteomes" id="UP000183200"/>
    </source>
</evidence>
<dbReference type="Proteomes" id="UP000183200">
    <property type="component" value="Unassembled WGS sequence"/>
</dbReference>
<dbReference type="AlphaFoldDB" id="A0A1G9JBD1"/>